<name>A0A2I8VQK1_9EURY</name>
<proteinExistence type="predicted"/>
<keyword evidence="2" id="KW-0614">Plasmid</keyword>
<sequence>MEHCNVTEDETVALVTDVKSKREFVGASFAAAHDIGADAFEVKVPEYGRNSVGAEVSAGQGGTLRLPGGPVEACKAADLVFDFTLEGFIHVPERTAIRNAGTRILRVGAREPFVLRRLMPWTSEEAAEVKARVTAASERLAAADEMRITSSHGTDLTMEVEPDTAFASYGFVDEPGKWDVWGQNMVSNYPTNVNGTIVIGPGDYNVVPFADYYDAPVECVVEDSYIVEINGEGGDAELMRGHMGSYDDRDVFATSHFGWGLNKNGRFYNMAIHDRKPDETGVSASEGRVWSGNMLWSTGPNTHQERYTPCHYDIAQKGCTVTLDGETVVEDGDLVD</sequence>
<dbReference type="EMBL" id="CP026310">
    <property type="protein sequence ID" value="AUV84203.1"/>
    <property type="molecule type" value="Genomic_DNA"/>
</dbReference>
<evidence type="ECO:0000256" key="1">
    <source>
        <dbReference type="ARBA" id="ARBA00022723"/>
    </source>
</evidence>
<dbReference type="AlphaFoldDB" id="A0A2I8VQK1"/>
<dbReference type="PANTHER" id="PTHR34448:SF1">
    <property type="entry name" value="BLL6088 PROTEIN"/>
    <property type="match status" value="1"/>
</dbReference>
<evidence type="ECO:0008006" key="4">
    <source>
        <dbReference type="Google" id="ProtNLM"/>
    </source>
</evidence>
<dbReference type="PANTHER" id="PTHR34448">
    <property type="entry name" value="AMINOPEPTIDASE"/>
    <property type="match status" value="1"/>
</dbReference>
<organism evidence="2 3">
    <name type="scientific">Salinigranum rubrum</name>
    <dbReference type="NCBI Taxonomy" id="755307"/>
    <lineage>
        <taxon>Archaea</taxon>
        <taxon>Methanobacteriati</taxon>
        <taxon>Methanobacteriota</taxon>
        <taxon>Stenosarchaea group</taxon>
        <taxon>Halobacteria</taxon>
        <taxon>Halobacteriales</taxon>
        <taxon>Haloferacaceae</taxon>
        <taxon>Salinigranum</taxon>
    </lineage>
</organism>
<dbReference type="InterPro" id="IPR052170">
    <property type="entry name" value="M29_Exopeptidase"/>
</dbReference>
<dbReference type="KEGG" id="srub:C2R22_21800"/>
<geneLocation type="plasmid" evidence="2">
    <name>unnamed1</name>
</geneLocation>
<dbReference type="Proteomes" id="UP000236584">
    <property type="component" value="Plasmid unnamed1"/>
</dbReference>
<dbReference type="SUPFAM" id="SSF144052">
    <property type="entry name" value="Thermophilic metalloprotease-like"/>
    <property type="match status" value="1"/>
</dbReference>
<dbReference type="Pfam" id="PF26233">
    <property type="entry name" value="NicX"/>
    <property type="match status" value="1"/>
</dbReference>
<reference evidence="2 3" key="1">
    <citation type="submission" date="2018-01" db="EMBL/GenBank/DDBJ databases">
        <title>Complete genome sequence of Salinigranum rubrum GX10T, an extremely halophilic archaeon isolated from a marine solar saltern.</title>
        <authorList>
            <person name="Han S."/>
        </authorList>
    </citation>
    <scope>NUCLEOTIDE SEQUENCE [LARGE SCALE GENOMIC DNA]</scope>
    <source>
        <strain evidence="2 3">GX10</strain>
        <plasmid evidence="3">Plasmid unnamed1</plasmid>
    </source>
</reference>
<evidence type="ECO:0000313" key="2">
    <source>
        <dbReference type="EMBL" id="AUV84203.1"/>
    </source>
</evidence>
<dbReference type="GO" id="GO:0046872">
    <property type="term" value="F:metal ion binding"/>
    <property type="evidence" value="ECO:0007669"/>
    <property type="project" value="UniProtKB-KW"/>
</dbReference>
<protein>
    <recommendedName>
        <fullName evidence="4">Leucyl aminopeptidase</fullName>
    </recommendedName>
</protein>
<evidence type="ECO:0000313" key="3">
    <source>
        <dbReference type="Proteomes" id="UP000236584"/>
    </source>
</evidence>
<accession>A0A2I8VQK1</accession>
<keyword evidence="3" id="KW-1185">Reference proteome</keyword>
<dbReference type="InterPro" id="IPR058739">
    <property type="entry name" value="NicX"/>
</dbReference>
<gene>
    <name evidence="2" type="ORF">C2R22_21800</name>
</gene>
<dbReference type="OrthoDB" id="189883at2157"/>
<keyword evidence="1" id="KW-0479">Metal-binding</keyword>